<protein>
    <recommendedName>
        <fullName evidence="4">Ubiquitin-like protease family profile domain-containing protein</fullName>
    </recommendedName>
</protein>
<feature type="compositionally biased region" description="Basic residues" evidence="1">
    <location>
        <begin position="1"/>
        <end position="12"/>
    </location>
</feature>
<name>A0A974H1Q1_XENLA</name>
<accession>A0A974H1Q1</accession>
<evidence type="ECO:0008006" key="4">
    <source>
        <dbReference type="Google" id="ProtNLM"/>
    </source>
</evidence>
<reference evidence="3" key="1">
    <citation type="journal article" date="2016" name="Nature">
        <title>Genome evolution in the allotetraploid frog Xenopus laevis.</title>
        <authorList>
            <person name="Session A.M."/>
            <person name="Uno Y."/>
            <person name="Kwon T."/>
            <person name="Chapman J.A."/>
            <person name="Toyoda A."/>
            <person name="Takahashi S."/>
            <person name="Fukui A."/>
            <person name="Hikosaka A."/>
            <person name="Suzuki A."/>
            <person name="Kondo M."/>
            <person name="van Heeringen S.J."/>
            <person name="Quigley I."/>
            <person name="Heinz S."/>
            <person name="Ogino H."/>
            <person name="Ochi H."/>
            <person name="Hellsten U."/>
            <person name="Lyons J.B."/>
            <person name="Simakov O."/>
            <person name="Putnam N."/>
            <person name="Stites J."/>
            <person name="Kuroki Y."/>
            <person name="Tanaka T."/>
            <person name="Michiue T."/>
            <person name="Watanabe M."/>
            <person name="Bogdanovic O."/>
            <person name="Lister R."/>
            <person name="Georgiou G."/>
            <person name="Paranjpe S.S."/>
            <person name="van Kruijsbergen I."/>
            <person name="Shu S."/>
            <person name="Carlson J."/>
            <person name="Kinoshita T."/>
            <person name="Ohta Y."/>
            <person name="Mawaribuchi S."/>
            <person name="Jenkins J."/>
            <person name="Grimwood J."/>
            <person name="Schmutz J."/>
            <person name="Mitros T."/>
            <person name="Mozaffari S.V."/>
            <person name="Suzuki Y."/>
            <person name="Haramoto Y."/>
            <person name="Yamamoto T.S."/>
            <person name="Takagi C."/>
            <person name="Heald R."/>
            <person name="Miller K."/>
            <person name="Haudenschild C."/>
            <person name="Kitzman J."/>
            <person name="Nakayama T."/>
            <person name="Izutsu Y."/>
            <person name="Robert J."/>
            <person name="Fortriede J."/>
            <person name="Burns K."/>
            <person name="Lotay V."/>
            <person name="Karimi K."/>
            <person name="Yasuoka Y."/>
            <person name="Dichmann D.S."/>
            <person name="Flajnik M.F."/>
            <person name="Houston D.W."/>
            <person name="Shendure J."/>
            <person name="DuPasquier L."/>
            <person name="Vize P.D."/>
            <person name="Zorn A.M."/>
            <person name="Ito M."/>
            <person name="Marcotte E.M."/>
            <person name="Wallingford J.B."/>
            <person name="Ito Y."/>
            <person name="Asashima M."/>
            <person name="Ueno N."/>
            <person name="Matsuda Y."/>
            <person name="Veenstra G.J."/>
            <person name="Fujiyama A."/>
            <person name="Harland R.M."/>
            <person name="Taira M."/>
            <person name="Rokhsar D.S."/>
        </authorList>
    </citation>
    <scope>NUCLEOTIDE SEQUENCE [LARGE SCALE GENOMIC DNA]</scope>
    <source>
        <strain evidence="3">J</strain>
    </source>
</reference>
<evidence type="ECO:0000256" key="1">
    <source>
        <dbReference type="SAM" id="MobiDB-lite"/>
    </source>
</evidence>
<sequence length="274" mass="31836">MARKMKRNKKQTTKLEIEEKPSICQKEENSKKMARKERKMKKHLMKAKIEKTKQSSLVGLYRPLYAGINEEDVLSFTDRDMREGTNKRQGKVENEENTFSDDSSCSCIEVPGQPFPVRTGDWIPELNLTQQHKMALDDHKIINAAQSLLKIHFEETEGLQNSAEIKHHCTSLRRQINECYSALVCDPEGTMEILDVDEQVNTYDCGVYVIANAFEFLSGRNPICKYNHNKTRRHLICCFNIRKFTAFPKIVHACAVHMDPKINFTWLNREYTTM</sequence>
<organism evidence="2 3">
    <name type="scientific">Xenopus laevis</name>
    <name type="common">African clawed frog</name>
    <dbReference type="NCBI Taxonomy" id="8355"/>
    <lineage>
        <taxon>Eukaryota</taxon>
        <taxon>Metazoa</taxon>
        <taxon>Chordata</taxon>
        <taxon>Craniata</taxon>
        <taxon>Vertebrata</taxon>
        <taxon>Euteleostomi</taxon>
        <taxon>Amphibia</taxon>
        <taxon>Batrachia</taxon>
        <taxon>Anura</taxon>
        <taxon>Pipoidea</taxon>
        <taxon>Pipidae</taxon>
        <taxon>Xenopodinae</taxon>
        <taxon>Xenopus</taxon>
        <taxon>Xenopus</taxon>
    </lineage>
</organism>
<proteinExistence type="predicted"/>
<dbReference type="Gene3D" id="1.10.418.20">
    <property type="match status" value="1"/>
</dbReference>
<evidence type="ECO:0000313" key="2">
    <source>
        <dbReference type="EMBL" id="OCT61563.1"/>
    </source>
</evidence>
<dbReference type="PANTHER" id="PTHR34718:SF2">
    <property type="entry name" value="PHD-TYPE DOMAIN-CONTAINING PROTEIN"/>
    <property type="match status" value="1"/>
</dbReference>
<dbReference type="AlphaFoldDB" id="A0A974H1Q1"/>
<evidence type="ECO:0000313" key="3">
    <source>
        <dbReference type="Proteomes" id="UP000694892"/>
    </source>
</evidence>
<dbReference type="InterPro" id="IPR038765">
    <property type="entry name" value="Papain-like_cys_pep_sf"/>
</dbReference>
<dbReference type="Proteomes" id="UP000694892">
    <property type="component" value="Chromosome 9_10S"/>
</dbReference>
<feature type="compositionally biased region" description="Basic and acidic residues" evidence="1">
    <location>
        <begin position="13"/>
        <end position="31"/>
    </location>
</feature>
<gene>
    <name evidence="2" type="ORF">XELAEV_18047590mg</name>
</gene>
<feature type="region of interest" description="Disordered" evidence="1">
    <location>
        <begin position="1"/>
        <end position="40"/>
    </location>
</feature>
<dbReference type="SUPFAM" id="SSF54001">
    <property type="entry name" value="Cysteine proteinases"/>
    <property type="match status" value="1"/>
</dbReference>
<dbReference type="EMBL" id="CM004483">
    <property type="protein sequence ID" value="OCT61563.1"/>
    <property type="molecule type" value="Genomic_DNA"/>
</dbReference>
<dbReference type="PANTHER" id="PTHR34718">
    <property type="entry name" value="PHD-TYPE DOMAIN-CONTAINING PROTEIN"/>
    <property type="match status" value="1"/>
</dbReference>